<evidence type="ECO:0000313" key="2">
    <source>
        <dbReference type="EMBL" id="MBM3095771.1"/>
    </source>
</evidence>
<gene>
    <name evidence="2" type="ORF">GFB56_34260</name>
</gene>
<dbReference type="EMBL" id="WXFA01000055">
    <property type="protein sequence ID" value="MBM3095771.1"/>
    <property type="molecule type" value="Genomic_DNA"/>
</dbReference>
<evidence type="ECO:0000256" key="1">
    <source>
        <dbReference type="SAM" id="MobiDB-lite"/>
    </source>
</evidence>
<dbReference type="RefSeq" id="WP_057225189.1">
    <property type="nucleotide sequence ID" value="NZ_CP083373.1"/>
</dbReference>
<sequence>MKQAIPIADRGMDQPHLMGYQFPSILYADLSSTKKVRRGSRSSPPDQKEDGLRGTIKTPIQKTRSEKNTMAVEEVRLESLHATNGLATAPELSNGSDLFRVDDCACRAGNALFGVVKQEQIRKWFS</sequence>
<feature type="region of interest" description="Disordered" evidence="1">
    <location>
        <begin position="33"/>
        <end position="68"/>
    </location>
</feature>
<proteinExistence type="predicted"/>
<accession>A0AAW4FWN9</accession>
<protein>
    <submittedName>
        <fullName evidence="2">Uncharacterized protein</fullName>
    </submittedName>
</protein>
<dbReference type="AlphaFoldDB" id="A0AAW4FWN9"/>
<reference evidence="2 3" key="1">
    <citation type="submission" date="2020-01" db="EMBL/GenBank/DDBJ databases">
        <title>Draft genome assembly of Ensifer adhaerens T173.</title>
        <authorList>
            <person name="Craig J.E."/>
            <person name="Stinchcombe J.R."/>
        </authorList>
    </citation>
    <scope>NUCLEOTIDE SEQUENCE [LARGE SCALE GENOMIC DNA]</scope>
    <source>
        <strain evidence="2 3">T173</strain>
    </source>
</reference>
<evidence type="ECO:0000313" key="3">
    <source>
        <dbReference type="Proteomes" id="UP000744980"/>
    </source>
</evidence>
<keyword evidence="3" id="KW-1185">Reference proteome</keyword>
<comment type="caution">
    <text evidence="2">The sequence shown here is derived from an EMBL/GenBank/DDBJ whole genome shotgun (WGS) entry which is preliminary data.</text>
</comment>
<name>A0AAW4FWN9_9HYPH</name>
<dbReference type="Proteomes" id="UP000744980">
    <property type="component" value="Unassembled WGS sequence"/>
</dbReference>
<organism evidence="2 3">
    <name type="scientific">Ensifer canadensis</name>
    <dbReference type="NCBI Taxonomy" id="555315"/>
    <lineage>
        <taxon>Bacteria</taxon>
        <taxon>Pseudomonadati</taxon>
        <taxon>Pseudomonadota</taxon>
        <taxon>Alphaproteobacteria</taxon>
        <taxon>Hyphomicrobiales</taxon>
        <taxon>Rhizobiaceae</taxon>
        <taxon>Sinorhizobium/Ensifer group</taxon>
        <taxon>Ensifer</taxon>
    </lineage>
</organism>